<name>A0A0P1ANH6_PLAHL</name>
<dbReference type="STRING" id="4781.A0A0P1ANH6"/>
<dbReference type="OMA" id="HMEKAIV"/>
<reference evidence="2" key="1">
    <citation type="submission" date="2014-09" db="EMBL/GenBank/DDBJ databases">
        <authorList>
            <person name="Sharma Rahul"/>
            <person name="Thines Marco"/>
        </authorList>
    </citation>
    <scope>NUCLEOTIDE SEQUENCE [LARGE SCALE GENOMIC DNA]</scope>
</reference>
<keyword evidence="2" id="KW-1185">Reference proteome</keyword>
<dbReference type="GeneID" id="36407983"/>
<dbReference type="Proteomes" id="UP000054928">
    <property type="component" value="Unassembled WGS sequence"/>
</dbReference>
<organism evidence="1 2">
    <name type="scientific">Plasmopara halstedii</name>
    <name type="common">Downy mildew of sunflower</name>
    <dbReference type="NCBI Taxonomy" id="4781"/>
    <lineage>
        <taxon>Eukaryota</taxon>
        <taxon>Sar</taxon>
        <taxon>Stramenopiles</taxon>
        <taxon>Oomycota</taxon>
        <taxon>Peronosporomycetes</taxon>
        <taxon>Peronosporales</taxon>
        <taxon>Peronosporaceae</taxon>
        <taxon>Plasmopara</taxon>
    </lineage>
</organism>
<sequence length="263" mass="29780">MWAYKMRMFLTAKGLWRKAKFSGVDDESVSGLESALFRTWHGLSELAVWNRLQFGNDAVEALTSGKVEIADKYFTQKNTDGQFFAISRLENNFGEMGVTVALATAKLEPATKEFATMMQHKQIRCWVQYEASVDLVFTSLHFKMDGDINLNVKLEALSSFISLKNRAQPYVKAGDLWGLASLAVKANAGDDPAQLLQHADKILHLVFAKWKSESLRPKELFNQFHGKTLPADLFDSAIVLQYSDFYKDYNSMVIPSFTKPRRS</sequence>
<dbReference type="EMBL" id="CCYD01000645">
    <property type="protein sequence ID" value="CEG42672.1"/>
    <property type="molecule type" value="Genomic_DNA"/>
</dbReference>
<dbReference type="RefSeq" id="XP_024579041.1">
    <property type="nucleotide sequence ID" value="XM_024728577.1"/>
</dbReference>
<evidence type="ECO:0000313" key="2">
    <source>
        <dbReference type="Proteomes" id="UP000054928"/>
    </source>
</evidence>
<accession>A0A0P1ANH6</accession>
<dbReference type="AlphaFoldDB" id="A0A0P1ANH6"/>
<evidence type="ECO:0000313" key="1">
    <source>
        <dbReference type="EMBL" id="CEG42672.1"/>
    </source>
</evidence>
<proteinExistence type="predicted"/>
<dbReference type="OrthoDB" id="128648at2759"/>
<protein>
    <submittedName>
        <fullName evidence="1">Uncharacterized protein</fullName>
    </submittedName>
</protein>